<dbReference type="SUPFAM" id="SSF53383">
    <property type="entry name" value="PLP-dependent transferases"/>
    <property type="match status" value="1"/>
</dbReference>
<dbReference type="CDD" id="cd00614">
    <property type="entry name" value="CGS_like"/>
    <property type="match status" value="1"/>
</dbReference>
<evidence type="ECO:0000256" key="11">
    <source>
        <dbReference type="PIRSR" id="PIRSR001434-2"/>
    </source>
</evidence>
<accession>A0A1M6MKV7</accession>
<dbReference type="GO" id="GO:0030170">
    <property type="term" value="F:pyridoxal phosphate binding"/>
    <property type="evidence" value="ECO:0007669"/>
    <property type="project" value="InterPro"/>
</dbReference>
<dbReference type="InterPro" id="IPR054542">
    <property type="entry name" value="Cys_met_metab_PP"/>
</dbReference>
<evidence type="ECO:0000256" key="7">
    <source>
        <dbReference type="ARBA" id="ARBA00047175"/>
    </source>
</evidence>
<dbReference type="AlphaFoldDB" id="A0A1M6MKV7"/>
<dbReference type="EC" id="4.4.1.11" evidence="3"/>
<dbReference type="PANTHER" id="PTHR11808:SF80">
    <property type="entry name" value="CYSTATHIONINE GAMMA-LYASE"/>
    <property type="match status" value="1"/>
</dbReference>
<dbReference type="GO" id="GO:0018826">
    <property type="term" value="F:methionine gamma-lyase activity"/>
    <property type="evidence" value="ECO:0007669"/>
    <property type="project" value="UniProtKB-EC"/>
</dbReference>
<evidence type="ECO:0000256" key="1">
    <source>
        <dbReference type="ARBA" id="ARBA00001933"/>
    </source>
</evidence>
<sequence length="400" mass="43676">MGNENLKNIGFGTKTIHAGHKKDPVSGALTTPIYQTSTFVFDSAEQGGRRFALEEPGYIYTRLGNPTLTQLEEKIAALEGAQSCMATASGIGAISSTFWTALKAGDHVIADETLYGCTFAFLNHGLTRFGIDVSFVDCSNPENIKEAMKENTKVVYIETPANPTLKVVDIEKIANITHEKEGCILVVDNTFCTPYIQRPIELGADVVVHSATKYLNGHGDVIAGFVVGSEEFITNVRLFGVKDMTGAVLSPFDAYLVIRGMKTLEVRMQRHCENAIKVAKFLEEHEAVETVYYPGLESHPQYKIAKKQMKMPGAMIAFEVQGGVEGGIKLLNNLNLCTLAVSLGDCETLIQHPASMTHSPYTREERLEAGISDGLVRISIGLENVEDIIDDLKQGLDNLL</sequence>
<dbReference type="FunFam" id="3.90.1150.10:FF:000008">
    <property type="entry name" value="Cystathionine gamma-synthase"/>
    <property type="match status" value="1"/>
</dbReference>
<comment type="catalytic activity">
    <reaction evidence="9">
        <text>L-homocysteine + H2O = 2-oxobutanoate + hydrogen sulfide + NH4(+) + H(+)</text>
        <dbReference type="Rhea" id="RHEA:14501"/>
        <dbReference type="ChEBI" id="CHEBI:15377"/>
        <dbReference type="ChEBI" id="CHEBI:15378"/>
        <dbReference type="ChEBI" id="CHEBI:16763"/>
        <dbReference type="ChEBI" id="CHEBI:28938"/>
        <dbReference type="ChEBI" id="CHEBI:29919"/>
        <dbReference type="ChEBI" id="CHEBI:58199"/>
        <dbReference type="EC" id="4.4.1.2"/>
    </reaction>
    <physiologicalReaction direction="left-to-right" evidence="9">
        <dbReference type="Rhea" id="RHEA:14502"/>
    </physiologicalReaction>
</comment>
<dbReference type="Proteomes" id="UP000242497">
    <property type="component" value="Unassembled WGS sequence"/>
</dbReference>
<organism evidence="13 14">
    <name type="scientific">Tepidibacter formicigenes DSM 15518</name>
    <dbReference type="NCBI Taxonomy" id="1123349"/>
    <lineage>
        <taxon>Bacteria</taxon>
        <taxon>Bacillati</taxon>
        <taxon>Bacillota</taxon>
        <taxon>Clostridia</taxon>
        <taxon>Peptostreptococcales</taxon>
        <taxon>Peptostreptococcaceae</taxon>
        <taxon>Tepidibacter</taxon>
    </lineage>
</organism>
<dbReference type="InterPro" id="IPR006237">
    <property type="entry name" value="L-Met_gamma_lys"/>
</dbReference>
<evidence type="ECO:0000256" key="10">
    <source>
        <dbReference type="ARBA" id="ARBA00052699"/>
    </source>
</evidence>
<dbReference type="NCBIfam" id="TIGR01328">
    <property type="entry name" value="met_gam_lyase"/>
    <property type="match status" value="1"/>
</dbReference>
<evidence type="ECO:0000313" key="13">
    <source>
        <dbReference type="EMBL" id="SHJ84108.1"/>
    </source>
</evidence>
<comment type="similarity">
    <text evidence="2">Belongs to the trans-sulfuration enzymes family. L-methionine gamma-lyase subfamily.</text>
</comment>
<comment type="catalytic activity">
    <reaction evidence="10">
        <text>L-methionine + H2O = methanethiol + 2-oxobutanoate + NH4(+)</text>
        <dbReference type="Rhea" id="RHEA:23800"/>
        <dbReference type="ChEBI" id="CHEBI:15377"/>
        <dbReference type="ChEBI" id="CHEBI:16007"/>
        <dbReference type="ChEBI" id="CHEBI:16763"/>
        <dbReference type="ChEBI" id="CHEBI:28938"/>
        <dbReference type="ChEBI" id="CHEBI:57844"/>
        <dbReference type="EC" id="4.4.1.11"/>
    </reaction>
    <physiologicalReaction direction="left-to-right" evidence="10">
        <dbReference type="Rhea" id="RHEA:23801"/>
    </physiologicalReaction>
</comment>
<dbReference type="EC" id="4.4.1.2" evidence="7"/>
<evidence type="ECO:0000256" key="5">
    <source>
        <dbReference type="ARBA" id="ARBA00022898"/>
    </source>
</evidence>
<dbReference type="PIRSF" id="PIRSF001434">
    <property type="entry name" value="CGS"/>
    <property type="match status" value="1"/>
</dbReference>
<name>A0A1M6MKV7_9FIRM</name>
<dbReference type="Gene3D" id="3.90.1150.10">
    <property type="entry name" value="Aspartate Aminotransferase, domain 1"/>
    <property type="match status" value="1"/>
</dbReference>
<proteinExistence type="inferred from homology"/>
<reference evidence="14" key="1">
    <citation type="submission" date="2016-11" db="EMBL/GenBank/DDBJ databases">
        <authorList>
            <person name="Varghese N."/>
            <person name="Submissions S."/>
        </authorList>
    </citation>
    <scope>NUCLEOTIDE SEQUENCE [LARGE SCALE GENOMIC DNA]</scope>
    <source>
        <strain evidence="14">DSM 15518</strain>
    </source>
</reference>
<dbReference type="Gene3D" id="3.40.640.10">
    <property type="entry name" value="Type I PLP-dependent aspartate aminotransferase-like (Major domain)"/>
    <property type="match status" value="1"/>
</dbReference>
<evidence type="ECO:0000256" key="3">
    <source>
        <dbReference type="ARBA" id="ARBA00012222"/>
    </source>
</evidence>
<feature type="modified residue" description="N6-(pyridoxal phosphate)lysine" evidence="11">
    <location>
        <position position="213"/>
    </location>
</feature>
<keyword evidence="14" id="KW-1185">Reference proteome</keyword>
<dbReference type="InterPro" id="IPR000277">
    <property type="entry name" value="Cys/Met-Metab_PyrdxlP-dep_enz"/>
</dbReference>
<dbReference type="PANTHER" id="PTHR11808">
    <property type="entry name" value="TRANS-SULFURATION ENZYME FAMILY MEMBER"/>
    <property type="match status" value="1"/>
</dbReference>
<dbReference type="GO" id="GO:0047982">
    <property type="term" value="F:homocysteine desulfhydrase activity"/>
    <property type="evidence" value="ECO:0007669"/>
    <property type="project" value="UniProtKB-EC"/>
</dbReference>
<dbReference type="NCBIfam" id="NF004876">
    <property type="entry name" value="PRK06234.1"/>
    <property type="match status" value="1"/>
</dbReference>
<dbReference type="RefSeq" id="WP_072887829.1">
    <property type="nucleotide sequence ID" value="NZ_FRAE01000016.1"/>
</dbReference>
<dbReference type="PROSITE" id="PS00868">
    <property type="entry name" value="CYS_MET_METAB_PP"/>
    <property type="match status" value="1"/>
</dbReference>
<dbReference type="Pfam" id="PF01053">
    <property type="entry name" value="Cys_Met_Meta_PP"/>
    <property type="match status" value="1"/>
</dbReference>
<comment type="cofactor">
    <cofactor evidence="1 12">
        <name>pyridoxal 5'-phosphate</name>
        <dbReference type="ChEBI" id="CHEBI:597326"/>
    </cofactor>
</comment>
<dbReference type="InterPro" id="IPR015424">
    <property type="entry name" value="PyrdxlP-dep_Trfase"/>
</dbReference>
<gene>
    <name evidence="13" type="ORF">SAMN02744037_00978</name>
</gene>
<dbReference type="GO" id="GO:0005737">
    <property type="term" value="C:cytoplasm"/>
    <property type="evidence" value="ECO:0007669"/>
    <property type="project" value="TreeGrafter"/>
</dbReference>
<evidence type="ECO:0000256" key="6">
    <source>
        <dbReference type="ARBA" id="ARBA00023239"/>
    </source>
</evidence>
<evidence type="ECO:0000256" key="8">
    <source>
        <dbReference type="ARBA" id="ARBA00047199"/>
    </source>
</evidence>
<dbReference type="InterPro" id="IPR015422">
    <property type="entry name" value="PyrdxlP-dep_Trfase_small"/>
</dbReference>
<evidence type="ECO:0000256" key="12">
    <source>
        <dbReference type="RuleBase" id="RU362118"/>
    </source>
</evidence>
<protein>
    <recommendedName>
        <fullName evidence="4">L-methionine gamma-lyase</fullName>
        <ecNumber evidence="3">4.4.1.11</ecNumber>
        <ecNumber evidence="7">4.4.1.2</ecNumber>
    </recommendedName>
    <alternativeName>
        <fullName evidence="8">Homocysteine desulfhydrase</fullName>
    </alternativeName>
</protein>
<dbReference type="FunFam" id="3.40.640.10:FF:000046">
    <property type="entry name" value="Cystathionine gamma-lyase"/>
    <property type="match status" value="1"/>
</dbReference>
<evidence type="ECO:0000256" key="9">
    <source>
        <dbReference type="ARBA" id="ARBA00048780"/>
    </source>
</evidence>
<dbReference type="OrthoDB" id="9780685at2"/>
<keyword evidence="5 11" id="KW-0663">Pyridoxal phosphate</keyword>
<keyword evidence="6 13" id="KW-0456">Lyase</keyword>
<dbReference type="EMBL" id="FRAE01000016">
    <property type="protein sequence ID" value="SHJ84108.1"/>
    <property type="molecule type" value="Genomic_DNA"/>
</dbReference>
<evidence type="ECO:0000256" key="2">
    <source>
        <dbReference type="ARBA" id="ARBA00008667"/>
    </source>
</evidence>
<evidence type="ECO:0000256" key="4">
    <source>
        <dbReference type="ARBA" id="ARBA00019040"/>
    </source>
</evidence>
<dbReference type="STRING" id="1123349.SAMN02744037_00978"/>
<dbReference type="GO" id="GO:0019346">
    <property type="term" value="P:transsulfuration"/>
    <property type="evidence" value="ECO:0007669"/>
    <property type="project" value="InterPro"/>
</dbReference>
<dbReference type="InterPro" id="IPR015421">
    <property type="entry name" value="PyrdxlP-dep_Trfase_major"/>
</dbReference>
<evidence type="ECO:0000313" key="14">
    <source>
        <dbReference type="Proteomes" id="UP000242497"/>
    </source>
</evidence>